<keyword evidence="3" id="KW-1185">Reference proteome</keyword>
<dbReference type="Proteomes" id="UP000006911">
    <property type="component" value="Unassembled WGS sequence"/>
</dbReference>
<dbReference type="AlphaFoldDB" id="D5GIE8"/>
<accession>D5GIE8</accession>
<feature type="compositionally biased region" description="Low complexity" evidence="1">
    <location>
        <begin position="242"/>
        <end position="256"/>
    </location>
</feature>
<feature type="compositionally biased region" description="Polar residues" evidence="1">
    <location>
        <begin position="289"/>
        <end position="301"/>
    </location>
</feature>
<evidence type="ECO:0000313" key="3">
    <source>
        <dbReference type="Proteomes" id="UP000006911"/>
    </source>
</evidence>
<feature type="compositionally biased region" description="Polar residues" evidence="1">
    <location>
        <begin position="1"/>
        <end position="13"/>
    </location>
</feature>
<feature type="compositionally biased region" description="Polar residues" evidence="1">
    <location>
        <begin position="60"/>
        <end position="75"/>
    </location>
</feature>
<protein>
    <submittedName>
        <fullName evidence="2">(Perigord truffle) hypothetical protein</fullName>
    </submittedName>
</protein>
<feature type="region of interest" description="Disordered" evidence="1">
    <location>
        <begin position="132"/>
        <end position="155"/>
    </location>
</feature>
<feature type="region of interest" description="Disordered" evidence="1">
    <location>
        <begin position="1"/>
        <end position="100"/>
    </location>
</feature>
<reference evidence="2 3" key="1">
    <citation type="journal article" date="2010" name="Nature">
        <title>Perigord black truffle genome uncovers evolutionary origins and mechanisms of symbiosis.</title>
        <authorList>
            <person name="Martin F."/>
            <person name="Kohler A."/>
            <person name="Murat C."/>
            <person name="Balestrini R."/>
            <person name="Coutinho P.M."/>
            <person name="Jaillon O."/>
            <person name="Montanini B."/>
            <person name="Morin E."/>
            <person name="Noel B."/>
            <person name="Percudani R."/>
            <person name="Porcel B."/>
            <person name="Rubini A."/>
            <person name="Amicucci A."/>
            <person name="Amselem J."/>
            <person name="Anthouard V."/>
            <person name="Arcioni S."/>
            <person name="Artiguenave F."/>
            <person name="Aury J.M."/>
            <person name="Ballario P."/>
            <person name="Bolchi A."/>
            <person name="Brenna A."/>
            <person name="Brun A."/>
            <person name="Buee M."/>
            <person name="Cantarel B."/>
            <person name="Chevalier G."/>
            <person name="Couloux A."/>
            <person name="Da Silva C."/>
            <person name="Denoeud F."/>
            <person name="Duplessis S."/>
            <person name="Ghignone S."/>
            <person name="Hilselberger B."/>
            <person name="Iotti M."/>
            <person name="Marcais B."/>
            <person name="Mello A."/>
            <person name="Miranda M."/>
            <person name="Pacioni G."/>
            <person name="Quesneville H."/>
            <person name="Riccioni C."/>
            <person name="Ruotolo R."/>
            <person name="Splivallo R."/>
            <person name="Stocchi V."/>
            <person name="Tisserant E."/>
            <person name="Viscomi A.R."/>
            <person name="Zambonelli A."/>
            <person name="Zampieri E."/>
            <person name="Henrissat B."/>
            <person name="Lebrun M.H."/>
            <person name="Paolocci F."/>
            <person name="Bonfante P."/>
            <person name="Ottonello S."/>
            <person name="Wincker P."/>
        </authorList>
    </citation>
    <scope>NUCLEOTIDE SEQUENCE [LARGE SCALE GENOMIC DNA]</scope>
    <source>
        <strain evidence="2 3">Mel28</strain>
    </source>
</reference>
<dbReference type="STRING" id="656061.D5GIE8"/>
<name>D5GIE8_TUBMM</name>
<dbReference type="RefSeq" id="XP_002840100.1">
    <property type="nucleotide sequence ID" value="XM_002840054.1"/>
</dbReference>
<feature type="compositionally biased region" description="Polar residues" evidence="1">
    <location>
        <begin position="31"/>
        <end position="40"/>
    </location>
</feature>
<dbReference type="HOGENOM" id="CLU_589491_0_0_1"/>
<dbReference type="KEGG" id="tml:GSTUM_00008455001"/>
<dbReference type="GeneID" id="9184649"/>
<proteinExistence type="predicted"/>
<feature type="region of interest" description="Disordered" evidence="1">
    <location>
        <begin position="379"/>
        <end position="400"/>
    </location>
</feature>
<feature type="region of interest" description="Disordered" evidence="1">
    <location>
        <begin position="217"/>
        <end position="320"/>
    </location>
</feature>
<organism evidence="2 3">
    <name type="scientific">Tuber melanosporum (strain Mel28)</name>
    <name type="common">Perigord black truffle</name>
    <dbReference type="NCBI Taxonomy" id="656061"/>
    <lineage>
        <taxon>Eukaryota</taxon>
        <taxon>Fungi</taxon>
        <taxon>Dikarya</taxon>
        <taxon>Ascomycota</taxon>
        <taxon>Pezizomycotina</taxon>
        <taxon>Pezizomycetes</taxon>
        <taxon>Pezizales</taxon>
        <taxon>Tuberaceae</taxon>
        <taxon>Tuber</taxon>
    </lineage>
</organism>
<dbReference type="InParanoid" id="D5GIE8"/>
<feature type="region of interest" description="Disordered" evidence="1">
    <location>
        <begin position="168"/>
        <end position="199"/>
    </location>
</feature>
<gene>
    <name evidence="2" type="ORF">GSTUM_00008455001</name>
</gene>
<dbReference type="EMBL" id="FN430326">
    <property type="protein sequence ID" value="CAZ84291.1"/>
    <property type="molecule type" value="Genomic_DNA"/>
</dbReference>
<sequence>MTTVALNNASYDSASEMVAASPGRDSYGPRTPTSPVSPRNSISVRRRSLPPSSPVHQRQKSLQLNGINEHGTTQPNPYPSPEHAQHDWPMQGTPQQYQQRFPAFHGRVQSVQSLESRDLTTPSPDLVLDAREEEDPPVQAPLSSPTFTHHITHQAGPIPQPQMAIISSGESHRSSKSLSNFGHEGPGRESPTSRASSGEEAGMYPQLQYHHNQFSENGAYRENNGSGALGASGTGPYPRRNSSSSPASSDGQQPSGRHLAAPGPNYRRNLSRPSSTYSALSADGRGRSPGSSHQRAVSTHSYDSRRSSYTDLTQPVHMQAPPPPIASFDNSHLRDKVGANASLLTNKQTLEMYRANAKKSQDPYLQYELAVFMIQAAQSTGDGSEPGTPSPRKLARSWNGCPENSRKLNITLLMLTPLVFSTKVKKKTRRLSRYLLRPRNTATQRLGIGRLCAMNLVGVVGRIP</sequence>
<evidence type="ECO:0000313" key="2">
    <source>
        <dbReference type="EMBL" id="CAZ84291.1"/>
    </source>
</evidence>
<evidence type="ECO:0000256" key="1">
    <source>
        <dbReference type="SAM" id="MobiDB-lite"/>
    </source>
</evidence>